<sequence>MDHSFFITKLRQRLFYSAFLNSSKEPEGHQNQRLFSFNSKRKFLFELVKPVMDFEMNISREKKSIKGIL</sequence>
<comment type="caution">
    <text evidence="1">The sequence shown here is derived from an EMBL/GenBank/DDBJ whole genome shotgun (WGS) entry which is preliminary data.</text>
</comment>
<evidence type="ECO:0000313" key="2">
    <source>
        <dbReference type="Proteomes" id="UP000276133"/>
    </source>
</evidence>
<evidence type="ECO:0000313" key="1">
    <source>
        <dbReference type="EMBL" id="RNA27753.1"/>
    </source>
</evidence>
<protein>
    <submittedName>
        <fullName evidence="1">Uncharacterized protein</fullName>
    </submittedName>
</protein>
<name>A0A3M7RVY9_BRAPC</name>
<reference evidence="1 2" key="1">
    <citation type="journal article" date="2018" name="Sci. Rep.">
        <title>Genomic signatures of local adaptation to the degree of environmental predictability in rotifers.</title>
        <authorList>
            <person name="Franch-Gras L."/>
            <person name="Hahn C."/>
            <person name="Garcia-Roger E.M."/>
            <person name="Carmona M.J."/>
            <person name="Serra M."/>
            <person name="Gomez A."/>
        </authorList>
    </citation>
    <scope>NUCLEOTIDE SEQUENCE [LARGE SCALE GENOMIC DNA]</scope>
    <source>
        <strain evidence="1">HYR1</strain>
    </source>
</reference>
<dbReference type="EMBL" id="REGN01002500">
    <property type="protein sequence ID" value="RNA27753.1"/>
    <property type="molecule type" value="Genomic_DNA"/>
</dbReference>
<dbReference type="Proteomes" id="UP000276133">
    <property type="component" value="Unassembled WGS sequence"/>
</dbReference>
<organism evidence="1 2">
    <name type="scientific">Brachionus plicatilis</name>
    <name type="common">Marine rotifer</name>
    <name type="synonym">Brachionus muelleri</name>
    <dbReference type="NCBI Taxonomy" id="10195"/>
    <lineage>
        <taxon>Eukaryota</taxon>
        <taxon>Metazoa</taxon>
        <taxon>Spiralia</taxon>
        <taxon>Gnathifera</taxon>
        <taxon>Rotifera</taxon>
        <taxon>Eurotatoria</taxon>
        <taxon>Monogononta</taxon>
        <taxon>Pseudotrocha</taxon>
        <taxon>Ploima</taxon>
        <taxon>Brachionidae</taxon>
        <taxon>Brachionus</taxon>
    </lineage>
</organism>
<proteinExistence type="predicted"/>
<accession>A0A3M7RVY9</accession>
<gene>
    <name evidence="1" type="ORF">BpHYR1_011831</name>
</gene>
<keyword evidence="2" id="KW-1185">Reference proteome</keyword>
<dbReference type="AlphaFoldDB" id="A0A3M7RVY9"/>